<accession>A0ABU6VCF8</accession>
<feature type="region of interest" description="Disordered" evidence="1">
    <location>
        <begin position="50"/>
        <end position="76"/>
    </location>
</feature>
<evidence type="ECO:0000313" key="3">
    <source>
        <dbReference type="Proteomes" id="UP001341840"/>
    </source>
</evidence>
<dbReference type="EMBL" id="JASCZI010151241">
    <property type="protein sequence ID" value="MED6171271.1"/>
    <property type="molecule type" value="Genomic_DNA"/>
</dbReference>
<gene>
    <name evidence="2" type="ORF">PIB30_039262</name>
</gene>
<comment type="caution">
    <text evidence="2">The sequence shown here is derived from an EMBL/GenBank/DDBJ whole genome shotgun (WGS) entry which is preliminary data.</text>
</comment>
<proteinExistence type="predicted"/>
<dbReference type="Proteomes" id="UP001341840">
    <property type="component" value="Unassembled WGS sequence"/>
</dbReference>
<feature type="region of interest" description="Disordered" evidence="1">
    <location>
        <begin position="99"/>
        <end position="118"/>
    </location>
</feature>
<reference evidence="2 3" key="1">
    <citation type="journal article" date="2023" name="Plants (Basel)">
        <title>Bridging the Gap: Combining Genomics and Transcriptomics Approaches to Understand Stylosanthes scabra, an Orphan Legume from the Brazilian Caatinga.</title>
        <authorList>
            <person name="Ferreira-Neto J.R.C."/>
            <person name="da Silva M.D."/>
            <person name="Binneck E."/>
            <person name="de Melo N.F."/>
            <person name="da Silva R.H."/>
            <person name="de Melo A.L.T.M."/>
            <person name="Pandolfi V."/>
            <person name="Bustamante F.O."/>
            <person name="Brasileiro-Vidal A.C."/>
            <person name="Benko-Iseppon A.M."/>
        </authorList>
    </citation>
    <scope>NUCLEOTIDE SEQUENCE [LARGE SCALE GENOMIC DNA]</scope>
    <source>
        <tissue evidence="2">Leaves</tissue>
    </source>
</reference>
<organism evidence="2 3">
    <name type="scientific">Stylosanthes scabra</name>
    <dbReference type="NCBI Taxonomy" id="79078"/>
    <lineage>
        <taxon>Eukaryota</taxon>
        <taxon>Viridiplantae</taxon>
        <taxon>Streptophyta</taxon>
        <taxon>Embryophyta</taxon>
        <taxon>Tracheophyta</taxon>
        <taxon>Spermatophyta</taxon>
        <taxon>Magnoliopsida</taxon>
        <taxon>eudicotyledons</taxon>
        <taxon>Gunneridae</taxon>
        <taxon>Pentapetalae</taxon>
        <taxon>rosids</taxon>
        <taxon>fabids</taxon>
        <taxon>Fabales</taxon>
        <taxon>Fabaceae</taxon>
        <taxon>Papilionoideae</taxon>
        <taxon>50 kb inversion clade</taxon>
        <taxon>dalbergioids sensu lato</taxon>
        <taxon>Dalbergieae</taxon>
        <taxon>Pterocarpus clade</taxon>
        <taxon>Stylosanthes</taxon>
    </lineage>
</organism>
<keyword evidence="3" id="KW-1185">Reference proteome</keyword>
<sequence>MWRSNQLASRNHCGDRRCGSVQDARSLKQRRGVHSLTLTTNKEVKRFMGWPTDANKKADPPAPAPAPAPAPRSPLFLTSRHSRNLVDEDDVIYGQSSTLLLGPFKSPSTPTPLILGDN</sequence>
<evidence type="ECO:0000256" key="1">
    <source>
        <dbReference type="SAM" id="MobiDB-lite"/>
    </source>
</evidence>
<name>A0ABU6VCF8_9FABA</name>
<protein>
    <submittedName>
        <fullName evidence="2">Uncharacterized protein</fullName>
    </submittedName>
</protein>
<feature type="compositionally biased region" description="Pro residues" evidence="1">
    <location>
        <begin position="60"/>
        <end position="72"/>
    </location>
</feature>
<evidence type="ECO:0000313" key="2">
    <source>
        <dbReference type="EMBL" id="MED6171271.1"/>
    </source>
</evidence>
<feature type="region of interest" description="Disordered" evidence="1">
    <location>
        <begin position="1"/>
        <end position="26"/>
    </location>
</feature>